<dbReference type="GO" id="GO:0003677">
    <property type="term" value="F:DNA binding"/>
    <property type="evidence" value="ECO:0007669"/>
    <property type="project" value="InterPro"/>
</dbReference>
<reference evidence="2 3" key="1">
    <citation type="submission" date="2020-08" db="EMBL/GenBank/DDBJ databases">
        <title>Genomic Encyclopedia of Type Strains, Phase IV (KMG-IV): sequencing the most valuable type-strain genomes for metagenomic binning, comparative biology and taxonomic classification.</title>
        <authorList>
            <person name="Goeker M."/>
        </authorList>
    </citation>
    <scope>NUCLEOTIDE SEQUENCE [LARGE SCALE GENOMIC DNA]</scope>
    <source>
        <strain evidence="2 3">DSM 21793</strain>
    </source>
</reference>
<evidence type="ECO:0000259" key="1">
    <source>
        <dbReference type="PROSITE" id="PS50943"/>
    </source>
</evidence>
<dbReference type="InterPro" id="IPR001387">
    <property type="entry name" value="Cro/C1-type_HTH"/>
</dbReference>
<dbReference type="EMBL" id="JACIDK010000010">
    <property type="protein sequence ID" value="MBB3893385.1"/>
    <property type="molecule type" value="Genomic_DNA"/>
</dbReference>
<proteinExistence type="predicted"/>
<sequence length="106" mass="11437">MAKAVGLTFQQIQKYERGQNRISASKLCHIARSLDVSPLLLLPPEERGAASSADLLIRSPEAAEVLAIVDSLSSQDRRLAVRMLHLLAARGAAEPGAPPLMAQRQK</sequence>
<name>A0A840A335_9CAUL</name>
<gene>
    <name evidence="2" type="ORF">GGQ61_004129</name>
</gene>
<accession>A0A840A335</accession>
<dbReference type="Gene3D" id="1.10.260.40">
    <property type="entry name" value="lambda repressor-like DNA-binding domains"/>
    <property type="match status" value="1"/>
</dbReference>
<evidence type="ECO:0000313" key="3">
    <source>
        <dbReference type="Proteomes" id="UP000530564"/>
    </source>
</evidence>
<dbReference type="Pfam" id="PF01381">
    <property type="entry name" value="HTH_3"/>
    <property type="match status" value="1"/>
</dbReference>
<evidence type="ECO:0000313" key="2">
    <source>
        <dbReference type="EMBL" id="MBB3893385.1"/>
    </source>
</evidence>
<dbReference type="SUPFAM" id="SSF47413">
    <property type="entry name" value="lambda repressor-like DNA-binding domains"/>
    <property type="match status" value="1"/>
</dbReference>
<dbReference type="AlphaFoldDB" id="A0A840A335"/>
<dbReference type="PROSITE" id="PS50943">
    <property type="entry name" value="HTH_CROC1"/>
    <property type="match status" value="1"/>
</dbReference>
<protein>
    <submittedName>
        <fullName evidence="2">Transcriptional regulator with XRE-family HTH domain</fullName>
    </submittedName>
</protein>
<dbReference type="Proteomes" id="UP000530564">
    <property type="component" value="Unassembled WGS sequence"/>
</dbReference>
<organism evidence="2 3">
    <name type="scientific">Phenylobacterium haematophilum</name>
    <dbReference type="NCBI Taxonomy" id="98513"/>
    <lineage>
        <taxon>Bacteria</taxon>
        <taxon>Pseudomonadati</taxon>
        <taxon>Pseudomonadota</taxon>
        <taxon>Alphaproteobacteria</taxon>
        <taxon>Caulobacterales</taxon>
        <taxon>Caulobacteraceae</taxon>
        <taxon>Phenylobacterium</taxon>
    </lineage>
</organism>
<dbReference type="CDD" id="cd00093">
    <property type="entry name" value="HTH_XRE"/>
    <property type="match status" value="1"/>
</dbReference>
<comment type="caution">
    <text evidence="2">The sequence shown here is derived from an EMBL/GenBank/DDBJ whole genome shotgun (WGS) entry which is preliminary data.</text>
</comment>
<dbReference type="InterPro" id="IPR010982">
    <property type="entry name" value="Lambda_DNA-bd_dom_sf"/>
</dbReference>
<feature type="domain" description="HTH cro/C1-type" evidence="1">
    <location>
        <begin position="1"/>
        <end position="41"/>
    </location>
</feature>
<keyword evidence="3" id="KW-1185">Reference proteome</keyword>